<dbReference type="OrthoDB" id="1439264at2"/>
<name>A0A521DKM0_9BACT</name>
<gene>
    <name evidence="2" type="ORF">SAMN06265218_110117</name>
</gene>
<evidence type="ECO:0000256" key="1">
    <source>
        <dbReference type="SAM" id="SignalP"/>
    </source>
</evidence>
<protein>
    <submittedName>
        <fullName evidence="2">Uncharacterized protein</fullName>
    </submittedName>
</protein>
<evidence type="ECO:0000313" key="3">
    <source>
        <dbReference type="Proteomes" id="UP000317593"/>
    </source>
</evidence>
<organism evidence="2 3">
    <name type="scientific">Fodinibius sediminis</name>
    <dbReference type="NCBI Taxonomy" id="1214077"/>
    <lineage>
        <taxon>Bacteria</taxon>
        <taxon>Pseudomonadati</taxon>
        <taxon>Balneolota</taxon>
        <taxon>Balneolia</taxon>
        <taxon>Balneolales</taxon>
        <taxon>Balneolaceae</taxon>
        <taxon>Fodinibius</taxon>
    </lineage>
</organism>
<accession>A0A521DKM0</accession>
<feature type="chain" id="PRO_5021943949" evidence="1">
    <location>
        <begin position="24"/>
        <end position="304"/>
    </location>
</feature>
<dbReference type="RefSeq" id="WP_142714884.1">
    <property type="nucleotide sequence ID" value="NZ_FXTH01000010.1"/>
</dbReference>
<dbReference type="Proteomes" id="UP000317593">
    <property type="component" value="Unassembled WGS sequence"/>
</dbReference>
<evidence type="ECO:0000313" key="2">
    <source>
        <dbReference type="EMBL" id="SMO71641.1"/>
    </source>
</evidence>
<reference evidence="2 3" key="1">
    <citation type="submission" date="2017-05" db="EMBL/GenBank/DDBJ databases">
        <authorList>
            <person name="Varghese N."/>
            <person name="Submissions S."/>
        </authorList>
    </citation>
    <scope>NUCLEOTIDE SEQUENCE [LARGE SCALE GENOMIC DNA]</scope>
    <source>
        <strain evidence="2 3">DSM 21194</strain>
    </source>
</reference>
<keyword evidence="3" id="KW-1185">Reference proteome</keyword>
<dbReference type="AlphaFoldDB" id="A0A521DKM0"/>
<keyword evidence="1" id="KW-0732">Signal</keyword>
<dbReference type="EMBL" id="FXTH01000010">
    <property type="protein sequence ID" value="SMO71641.1"/>
    <property type="molecule type" value="Genomic_DNA"/>
</dbReference>
<proteinExistence type="predicted"/>
<feature type="signal peptide" evidence="1">
    <location>
        <begin position="1"/>
        <end position="23"/>
    </location>
</feature>
<sequence>MHRLLFFLTYFVCLLLFHGAASGQSVSIEALSPESPARLDFEQQVSITFEYDISNESGARIFIRPMTSGALTPNYSASGSSIFRGRGQENANFTIRSGNVTVDQLRVQVLSSDQKELLFEFYLPVDYTFSSSKYTLAKPGILYPKSKKILQQYIAKTSEDTSSGERKVVRQVIKEDGTIETHYSDGAIWGSLPSGQRYFINPETGDTSFVQTLKYEVQEASQPAEPPGFVPSTDSEADEDWLRDLNDWLEYLASQQLVRIQLLLNDEESFQNYQTFEEDNSSSLYQKISLRYTFLEKLQQHNIQ</sequence>